<keyword evidence="1" id="KW-1133">Transmembrane helix</keyword>
<dbReference type="EMBL" id="BNCQ01000052">
    <property type="protein sequence ID" value="GIM13897.1"/>
    <property type="molecule type" value="Genomic_DNA"/>
</dbReference>
<dbReference type="EMBL" id="BNCP01000047">
    <property type="protein sequence ID" value="GIL88823.1"/>
    <property type="molecule type" value="Genomic_DNA"/>
</dbReference>
<evidence type="ECO:0000313" key="3">
    <source>
        <dbReference type="EMBL" id="GIM13897.1"/>
    </source>
</evidence>
<keyword evidence="1" id="KW-0472">Membrane</keyword>
<dbReference type="OrthoDB" id="272271at2759"/>
<evidence type="ECO:0000256" key="1">
    <source>
        <dbReference type="SAM" id="Phobius"/>
    </source>
</evidence>
<dbReference type="AlphaFoldDB" id="A0A8J4CY48"/>
<dbReference type="Proteomes" id="UP000747110">
    <property type="component" value="Unassembled WGS sequence"/>
</dbReference>
<proteinExistence type="predicted"/>
<evidence type="ECO:0000313" key="2">
    <source>
        <dbReference type="EMBL" id="GIL88823.1"/>
    </source>
</evidence>
<organism evidence="2 4">
    <name type="scientific">Volvox reticuliferus</name>
    <dbReference type="NCBI Taxonomy" id="1737510"/>
    <lineage>
        <taxon>Eukaryota</taxon>
        <taxon>Viridiplantae</taxon>
        <taxon>Chlorophyta</taxon>
        <taxon>core chlorophytes</taxon>
        <taxon>Chlorophyceae</taxon>
        <taxon>CS clade</taxon>
        <taxon>Chlamydomonadales</taxon>
        <taxon>Volvocaceae</taxon>
        <taxon>Volvox</taxon>
    </lineage>
</organism>
<protein>
    <submittedName>
        <fullName evidence="2">Uncharacterized protein</fullName>
    </submittedName>
</protein>
<keyword evidence="1" id="KW-0812">Transmembrane</keyword>
<feature type="transmembrane region" description="Helical" evidence="1">
    <location>
        <begin position="81"/>
        <end position="102"/>
    </location>
</feature>
<evidence type="ECO:0000313" key="4">
    <source>
        <dbReference type="Proteomes" id="UP000747110"/>
    </source>
</evidence>
<reference evidence="2" key="1">
    <citation type="journal article" date="2021" name="Proc. Natl. Acad. Sci. U.S.A.">
        <title>Three genomes in the algal genus Volvox reveal the fate of a haploid sex-determining region after a transition to homothallism.</title>
        <authorList>
            <person name="Yamamoto K."/>
            <person name="Hamaji T."/>
            <person name="Kawai-Toyooka H."/>
            <person name="Matsuzaki R."/>
            <person name="Takahashi F."/>
            <person name="Nishimura Y."/>
            <person name="Kawachi M."/>
            <person name="Noguchi H."/>
            <person name="Minakuchi Y."/>
            <person name="Umen J.G."/>
            <person name="Toyoda A."/>
            <person name="Nozaki H."/>
        </authorList>
    </citation>
    <scope>NUCLEOTIDE SEQUENCE</scope>
    <source>
        <strain evidence="3">NIES-3785</strain>
        <strain evidence="2">NIES-3786</strain>
    </source>
</reference>
<sequence length="103" mass="11184">MATATYSLRACRQGCVMPFSIVEGPDAWTASDFPVVADHMLHLTPTHLAELDAAVGSVLSSGKRLQVWGGDGGGNREWTGAWLACGFLYVMMMIMIIVMMIMM</sequence>
<accession>A0A8J4CY48</accession>
<gene>
    <name evidence="2" type="ORF">Vretifemale_16757</name>
    <name evidence="3" type="ORF">Vretimale_16958</name>
</gene>
<name>A0A8J4CY48_9CHLO</name>
<keyword evidence="4" id="KW-1185">Reference proteome</keyword>
<dbReference type="Proteomes" id="UP000722791">
    <property type="component" value="Unassembled WGS sequence"/>
</dbReference>
<comment type="caution">
    <text evidence="2">The sequence shown here is derived from an EMBL/GenBank/DDBJ whole genome shotgun (WGS) entry which is preliminary data.</text>
</comment>